<dbReference type="Proteomes" id="UP001341136">
    <property type="component" value="Chromosome"/>
</dbReference>
<accession>A0ABZ2CYE1</accession>
<evidence type="ECO:0000313" key="1">
    <source>
        <dbReference type="EMBL" id="WWA30365.1"/>
    </source>
</evidence>
<organism evidence="1 2">
    <name type="scientific">Shouchella rhizosphaerae</name>
    <dbReference type="NCBI Taxonomy" id="866786"/>
    <lineage>
        <taxon>Bacteria</taxon>
        <taxon>Bacillati</taxon>
        <taxon>Bacillota</taxon>
        <taxon>Bacilli</taxon>
        <taxon>Bacillales</taxon>
        <taxon>Bacillaceae</taxon>
        <taxon>Shouchella</taxon>
    </lineage>
</organism>
<evidence type="ECO:0000313" key="2">
    <source>
        <dbReference type="Proteomes" id="UP001341136"/>
    </source>
</evidence>
<dbReference type="RefSeq" id="WP_338465122.1">
    <property type="nucleotide sequence ID" value="NZ_CP144921.1"/>
</dbReference>
<reference evidence="1 2" key="1">
    <citation type="submission" date="2024-01" db="EMBL/GenBank/DDBJ databases">
        <title>Culturomics analysis of mouse respiratory tract.</title>
        <authorList>
            <person name="Phillips A.M."/>
            <person name="Collette N.M."/>
            <person name="Mageeney C.M."/>
            <person name="Sinha A."/>
            <person name="Hern K.E."/>
            <person name="Arkin A.P."/>
            <person name="Williams K.P."/>
            <person name="Branda S."/>
        </authorList>
    </citation>
    <scope>NUCLEOTIDE SEQUENCE [LARGE SCALE GENOMIC DNA]</scope>
    <source>
        <strain evidence="1 2">CP20</strain>
    </source>
</reference>
<gene>
    <name evidence="1" type="ORF">V5G21_00790</name>
</gene>
<keyword evidence="2" id="KW-1185">Reference proteome</keyword>
<protein>
    <submittedName>
        <fullName evidence="1">Uncharacterized protein</fullName>
    </submittedName>
</protein>
<proteinExistence type="predicted"/>
<name>A0ABZ2CYE1_9BACI</name>
<dbReference type="EMBL" id="CP144921">
    <property type="protein sequence ID" value="WWA30365.1"/>
    <property type="molecule type" value="Genomic_DNA"/>
</dbReference>
<sequence length="245" mass="27388">MAEILSGAGALDALNNDGQGGGSDKDWTKFNGGSKYVVKVIGMHDLFAFYSYGIFKQVNSFVAKNPSKKTDKGFPVDNLTPWDKAFLYHRDKSKEFGDKHSNEAYKYKPELRYALGFFDLDAGERIVIDVSKKQAQSIRTALAKYEKKIGKLAFELSKDSNGTASLTPIIDMDEDLTDKQRKNFDEAPTEFNIEEFHGILYEQDEQQMVELLSKAGFDVSLIGYSASANDPNDEAVEISEDDVPF</sequence>